<dbReference type="GO" id="GO:0005886">
    <property type="term" value="C:plasma membrane"/>
    <property type="evidence" value="ECO:0007669"/>
    <property type="project" value="UniProtKB-SubCell"/>
</dbReference>
<evidence type="ECO:0000256" key="6">
    <source>
        <dbReference type="SAM" id="MobiDB-lite"/>
    </source>
</evidence>
<feature type="transmembrane region" description="Helical" evidence="7">
    <location>
        <begin position="355"/>
        <end position="379"/>
    </location>
</feature>
<feature type="transmembrane region" description="Helical" evidence="7">
    <location>
        <begin position="694"/>
        <end position="714"/>
    </location>
</feature>
<feature type="transmembrane region" description="Helical" evidence="7">
    <location>
        <begin position="61"/>
        <end position="83"/>
    </location>
</feature>
<evidence type="ECO:0000313" key="10">
    <source>
        <dbReference type="Proteomes" id="UP000295198"/>
    </source>
</evidence>
<evidence type="ECO:0000313" key="9">
    <source>
        <dbReference type="EMBL" id="RYP88643.1"/>
    </source>
</evidence>
<dbReference type="InterPro" id="IPR050545">
    <property type="entry name" value="Mycobact_MmpL"/>
</dbReference>
<dbReference type="PANTHER" id="PTHR33406">
    <property type="entry name" value="MEMBRANE PROTEIN MJ1562-RELATED"/>
    <property type="match status" value="1"/>
</dbReference>
<organism evidence="9 10">
    <name type="scientific">Nocardioides guangzhouensis</name>
    <dbReference type="NCBI Taxonomy" id="2497878"/>
    <lineage>
        <taxon>Bacteria</taxon>
        <taxon>Bacillati</taxon>
        <taxon>Actinomycetota</taxon>
        <taxon>Actinomycetes</taxon>
        <taxon>Propionibacteriales</taxon>
        <taxon>Nocardioidaceae</taxon>
        <taxon>Nocardioides</taxon>
    </lineage>
</organism>
<feature type="region of interest" description="Disordered" evidence="6">
    <location>
        <begin position="386"/>
        <end position="409"/>
    </location>
</feature>
<feature type="transmembrane region" description="Helical" evidence="7">
    <location>
        <begin position="584"/>
        <end position="604"/>
    </location>
</feature>
<evidence type="ECO:0000256" key="5">
    <source>
        <dbReference type="ARBA" id="ARBA00023136"/>
    </source>
</evidence>
<feature type="transmembrane region" description="Helical" evidence="7">
    <location>
        <begin position="319"/>
        <end position="343"/>
    </location>
</feature>
<dbReference type="EMBL" id="SDKM01000002">
    <property type="protein sequence ID" value="RYP88643.1"/>
    <property type="molecule type" value="Genomic_DNA"/>
</dbReference>
<dbReference type="SUPFAM" id="SSF82866">
    <property type="entry name" value="Multidrug efflux transporter AcrB transmembrane domain"/>
    <property type="match status" value="2"/>
</dbReference>
<feature type="transmembrane region" description="Helical" evidence="7">
    <location>
        <begin position="254"/>
        <end position="274"/>
    </location>
</feature>
<dbReference type="InterPro" id="IPR004869">
    <property type="entry name" value="MMPL_dom"/>
</dbReference>
<feature type="transmembrane region" description="Helical" evidence="7">
    <location>
        <begin position="616"/>
        <end position="637"/>
    </location>
</feature>
<dbReference type="InterPro" id="IPR000731">
    <property type="entry name" value="SSD"/>
</dbReference>
<evidence type="ECO:0000256" key="2">
    <source>
        <dbReference type="ARBA" id="ARBA00022475"/>
    </source>
</evidence>
<keyword evidence="10" id="KW-1185">Reference proteome</keyword>
<keyword evidence="3 7" id="KW-0812">Transmembrane</keyword>
<evidence type="ECO:0000256" key="4">
    <source>
        <dbReference type="ARBA" id="ARBA00022989"/>
    </source>
</evidence>
<keyword evidence="5 7" id="KW-0472">Membrane</keyword>
<evidence type="ECO:0000259" key="8">
    <source>
        <dbReference type="PROSITE" id="PS50156"/>
    </source>
</evidence>
<dbReference type="Pfam" id="PF03176">
    <property type="entry name" value="MMPL"/>
    <property type="match status" value="2"/>
</dbReference>
<comment type="caution">
    <text evidence="9">The sequence shown here is derived from an EMBL/GenBank/DDBJ whole genome shotgun (WGS) entry which is preliminary data.</text>
</comment>
<dbReference type="Gene3D" id="1.20.1640.10">
    <property type="entry name" value="Multidrug efflux transporter AcrB transmembrane domain"/>
    <property type="match status" value="2"/>
</dbReference>
<feature type="compositionally biased region" description="Basic and acidic residues" evidence="6">
    <location>
        <begin position="390"/>
        <end position="399"/>
    </location>
</feature>
<feature type="transmembrane region" description="Helical" evidence="7">
    <location>
        <begin position="649"/>
        <end position="673"/>
    </location>
</feature>
<feature type="transmembrane region" description="Helical" evidence="7">
    <location>
        <begin position="227"/>
        <end position="247"/>
    </location>
</feature>
<feature type="transmembrane region" description="Helical" evidence="7">
    <location>
        <begin position="280"/>
        <end position="298"/>
    </location>
</feature>
<feature type="transmembrane region" description="Helical" evidence="7">
    <location>
        <begin position="419"/>
        <end position="446"/>
    </location>
</feature>
<name>A0A4Q4ZJZ6_9ACTN</name>
<feature type="compositionally biased region" description="Basic residues" evidence="6">
    <location>
        <begin position="400"/>
        <end position="409"/>
    </location>
</feature>
<dbReference type="Proteomes" id="UP000295198">
    <property type="component" value="Unassembled WGS sequence"/>
</dbReference>
<keyword evidence="4 7" id="KW-1133">Transmembrane helix</keyword>
<dbReference type="PROSITE" id="PS50156">
    <property type="entry name" value="SSD"/>
    <property type="match status" value="1"/>
</dbReference>
<protein>
    <submittedName>
        <fullName evidence="9">MMPL family transporter</fullName>
    </submittedName>
</protein>
<reference evidence="9 10" key="1">
    <citation type="submission" date="2019-01" db="EMBL/GenBank/DDBJ databases">
        <title>Nocardioides guangzhouensis sp. nov., an actinobacterium isolated from soil.</title>
        <authorList>
            <person name="Fu Y."/>
            <person name="Cai Y."/>
            <person name="Lin Z."/>
            <person name="Chen P."/>
        </authorList>
    </citation>
    <scope>NUCLEOTIDE SEQUENCE [LARGE SCALE GENOMIC DNA]</scope>
    <source>
        <strain evidence="9 10">130</strain>
    </source>
</reference>
<dbReference type="OrthoDB" id="7051771at2"/>
<keyword evidence="2" id="KW-1003">Cell membrane</keyword>
<comment type="subcellular location">
    <subcellularLocation>
        <location evidence="1">Cell membrane</location>
        <topology evidence="1">Multi-pass membrane protein</topology>
    </subcellularLocation>
</comment>
<evidence type="ECO:0000256" key="7">
    <source>
        <dbReference type="SAM" id="Phobius"/>
    </source>
</evidence>
<dbReference type="PANTHER" id="PTHR33406:SF13">
    <property type="entry name" value="MEMBRANE PROTEIN YDFJ"/>
    <property type="match status" value="1"/>
</dbReference>
<accession>A0A4Q4ZJZ6</accession>
<dbReference type="AlphaFoldDB" id="A0A4Q4ZJZ6"/>
<evidence type="ECO:0000256" key="3">
    <source>
        <dbReference type="ARBA" id="ARBA00022692"/>
    </source>
</evidence>
<proteinExistence type="predicted"/>
<feature type="transmembrane region" description="Helical" evidence="7">
    <location>
        <begin position="726"/>
        <end position="751"/>
    </location>
</feature>
<sequence>MAHVAARPPERVDDHAPPVGKIVTACRCETCPTASRGPDGRGRGCRMSVFLHRLGGMLGRYAAFVVVAWLLVLGTVVGLSMVLGDDYDDSFSIPGTQSQEGQDIILDRFDQSGTTATVVFTATNGKVTDSANAKAVKQVASAINAVRGVSMSNPLGPPPGQSAPILSSDKTATLGTASFADVDPSEETLDAVLEAGRPTGSARSAITTSVGGDAYNASDPPSRIPELIGLGISFVILAVTFASLVAAGMPILSGLVGVGVTISSLVVISNVVTVNSSSPNLAEMLGLAVGIDYALFLLSRYRRQLADPGIEPVVAMSRAMATAGSAVVFAGTTVIIALTGLAVARIPVLTVMGLAAAAAVAVAVLAALTLVPSIALLLGERLRPRRRTRPDKPAADERPPKKRTKQKRTKEKVLLRARWVHLVTAHPVLTIVPVVGFLLVLAIPALRIELALPDNSTAPVNTPQRQTYDVITETFGEGYNAPLSVTAGVITSSNPTQTVNDLAKGLRQLPGVVAVPQATPNESGDTALLQVIPTAGQNAPSTAELVTELRDNSSALEKKYGVTDILVTGPTATNIDVSDRLAGALLPFAAIVIGLSLLLLMIVFRSVAVPLKATLGYLLSVGAALGVVVAVFQWGWLGIPGLTEGPIVSFLPIFLMGVLFGLAMDYEMFLVSAMREEYVHSGDPRDAIYTGFRASAPVVTAAALIMTSVFTTFVPDGSNTIQPIAFGLAVGVFVDAFVVRMTLVPAVLMLLGHRAWWLPAWLDARIPEVDVEGAAMHRKVEYEDWEKTHGTTALVARDLVVRAGATPVHLEAPPTRVTHLPVPEDVEPVELAQVLVGRQRPSGGELVVGGLLLPEQGGAVQTAAAYVEVGRPGDDERPVSDQVEERARLSVSSRRRRTEFVARGTALAEDLQRSAAVVDGHPGPLGRAATTAAVVEAALAVAGGAGLLVLIEEGPESNVPAGTAEAMAQELSRQGTTAVLLRPDAWRRQRLAAAAGRTAAEQPEEAST</sequence>
<feature type="domain" description="SSD" evidence="8">
    <location>
        <begin position="236"/>
        <end position="377"/>
    </location>
</feature>
<gene>
    <name evidence="9" type="ORF">EKO23_01775</name>
</gene>
<evidence type="ECO:0000256" key="1">
    <source>
        <dbReference type="ARBA" id="ARBA00004651"/>
    </source>
</evidence>